<dbReference type="SUPFAM" id="SSF53474">
    <property type="entry name" value="alpha/beta-Hydrolases"/>
    <property type="match status" value="1"/>
</dbReference>
<dbReference type="InterPro" id="IPR019819">
    <property type="entry name" value="Carboxylesterase_B_CS"/>
</dbReference>
<dbReference type="InterPro" id="IPR029058">
    <property type="entry name" value="AB_hydrolase_fold"/>
</dbReference>
<dbReference type="KEGG" id="sami:SAMIE_1002840"/>
<dbReference type="InterPro" id="IPR006311">
    <property type="entry name" value="TAT_signal"/>
</dbReference>
<evidence type="ECO:0000256" key="1">
    <source>
        <dbReference type="ARBA" id="ARBA00005964"/>
    </source>
</evidence>
<dbReference type="InterPro" id="IPR002018">
    <property type="entry name" value="CarbesteraseB"/>
</dbReference>
<evidence type="ECO:0000256" key="2">
    <source>
        <dbReference type="ARBA" id="ARBA00022801"/>
    </source>
</evidence>
<evidence type="ECO:0000313" key="7">
    <source>
        <dbReference type="Proteomes" id="UP000279959"/>
    </source>
</evidence>
<dbReference type="PRINTS" id="PR00878">
    <property type="entry name" value="CHOLNESTRASE"/>
</dbReference>
<dbReference type="PANTHER" id="PTHR11559">
    <property type="entry name" value="CARBOXYLESTERASE"/>
    <property type="match status" value="1"/>
</dbReference>
<name>A0A494VWJ8_9SPHN</name>
<keyword evidence="4" id="KW-0732">Signal</keyword>
<dbReference type="GO" id="GO:0004104">
    <property type="term" value="F:cholinesterase activity"/>
    <property type="evidence" value="ECO:0007669"/>
    <property type="project" value="InterPro"/>
</dbReference>
<feature type="signal peptide" evidence="4">
    <location>
        <begin position="1"/>
        <end position="34"/>
    </location>
</feature>
<sequence length="548" mass="59244">MFKSPMQRRGLLKYAGFAGLGLGAGLSGSTALFAATGDAPVVTTRAGRLRGTTEGASLIFRGVPYAQPPVGPLRFRAPRPVRPWKGVRDALQFGAPSVQKNPAPPTWVDPLPASEDCLYLNVWAPKDKAPGPRPVMVWFHGGAYTSGSGGLAMYDGQHLSEAGDVVVVTVNHRLNIFGYLWLGDIDPRFTQDASAGQQDLVAALRWVSENIAAFGGDPRNVTIFGESGGGAKVNALLATPSAKGLFHKAIVQSGSQSRVMERAEATEVSRYALEAAGFDPAHPAGLESLTSEALLKGADAATKRFGILEFQPVIDGVFMPHQTWSSGAPPEGLGIPLMIGTNRHEGAGFVSRMHPEPADDAQMHQRYETALFVPKLTPDQWTPFLAGYRQAMPGASRTQILVAMATDGWLWQSAIHQAKAKAEQGGAPLFMYEFGWETPAFGGSWSLHALEIPFVFGHLTYGVAWDGTDSDAQRAQADPSGDRFRLSAQMMQAWAAFAHRGDPSTPALPWPQYDLARRATMIFDRQSHVELDPRTQRRALVEPLPLQW</sequence>
<organism evidence="6 7">
    <name type="scientific">Sphingobium amiense</name>
    <dbReference type="NCBI Taxonomy" id="135719"/>
    <lineage>
        <taxon>Bacteria</taxon>
        <taxon>Pseudomonadati</taxon>
        <taxon>Pseudomonadota</taxon>
        <taxon>Alphaproteobacteria</taxon>
        <taxon>Sphingomonadales</taxon>
        <taxon>Sphingomonadaceae</taxon>
        <taxon>Sphingobium</taxon>
    </lineage>
</organism>
<dbReference type="PROSITE" id="PS00941">
    <property type="entry name" value="CARBOXYLESTERASE_B_2"/>
    <property type="match status" value="1"/>
</dbReference>
<feature type="domain" description="Carboxylesterase type B" evidence="5">
    <location>
        <begin position="39"/>
        <end position="536"/>
    </location>
</feature>
<accession>A0A494VWJ8</accession>
<dbReference type="EMBL" id="AP018664">
    <property type="protein sequence ID" value="BBD96783.1"/>
    <property type="molecule type" value="Genomic_DNA"/>
</dbReference>
<dbReference type="Proteomes" id="UP000279959">
    <property type="component" value="Chromosome"/>
</dbReference>
<dbReference type="PROSITE" id="PS00122">
    <property type="entry name" value="CARBOXYLESTERASE_B_1"/>
    <property type="match status" value="1"/>
</dbReference>
<dbReference type="EC" id="3.1.1.-" evidence="4"/>
<feature type="active site" description="Charge relay system" evidence="3">
    <location>
        <position position="448"/>
    </location>
</feature>
<gene>
    <name evidence="6" type="ORF">SAMIE_1002840</name>
</gene>
<evidence type="ECO:0000256" key="3">
    <source>
        <dbReference type="PIRSR" id="PIRSR600997-1"/>
    </source>
</evidence>
<dbReference type="InterPro" id="IPR019826">
    <property type="entry name" value="Carboxylesterase_B_AS"/>
</dbReference>
<dbReference type="RefSeq" id="WP_066700822.1">
    <property type="nucleotide sequence ID" value="NZ_AP018664.1"/>
</dbReference>
<comment type="similarity">
    <text evidence="1 4">Belongs to the type-B carboxylesterase/lipase family.</text>
</comment>
<dbReference type="PROSITE" id="PS51318">
    <property type="entry name" value="TAT"/>
    <property type="match status" value="1"/>
</dbReference>
<dbReference type="InterPro" id="IPR000997">
    <property type="entry name" value="Cholinesterase"/>
</dbReference>
<feature type="active site" description="Charge relay system" evidence="3">
    <location>
        <position position="345"/>
    </location>
</feature>
<protein>
    <recommendedName>
        <fullName evidence="4">Carboxylic ester hydrolase</fullName>
        <ecNumber evidence="4">3.1.1.-</ecNumber>
    </recommendedName>
</protein>
<dbReference type="Gene3D" id="3.40.50.1820">
    <property type="entry name" value="alpha/beta hydrolase"/>
    <property type="match status" value="1"/>
</dbReference>
<reference evidence="6 7" key="1">
    <citation type="submission" date="2018-05" db="EMBL/GenBank/DDBJ databases">
        <title>Complete Genome Sequence of the Nonylphenol-Degrading Bacterium Sphingobium amiense DSM 16289T.</title>
        <authorList>
            <person name="Ootsuka M."/>
            <person name="Nishizawa T."/>
            <person name="Ohta H."/>
        </authorList>
    </citation>
    <scope>NUCLEOTIDE SEQUENCE [LARGE SCALE GENOMIC DNA]</scope>
    <source>
        <strain evidence="6 7">DSM 16289</strain>
    </source>
</reference>
<evidence type="ECO:0000259" key="5">
    <source>
        <dbReference type="Pfam" id="PF00135"/>
    </source>
</evidence>
<evidence type="ECO:0000313" key="6">
    <source>
        <dbReference type="EMBL" id="BBD96783.1"/>
    </source>
</evidence>
<proteinExistence type="inferred from homology"/>
<keyword evidence="7" id="KW-1185">Reference proteome</keyword>
<dbReference type="AlphaFoldDB" id="A0A494VWJ8"/>
<keyword evidence="2 4" id="KW-0378">Hydrolase</keyword>
<feature type="active site" description="Acyl-ester intermediate" evidence="3">
    <location>
        <position position="227"/>
    </location>
</feature>
<feature type="chain" id="PRO_5019614018" description="Carboxylic ester hydrolase" evidence="4">
    <location>
        <begin position="35"/>
        <end position="548"/>
    </location>
</feature>
<dbReference type="InterPro" id="IPR050309">
    <property type="entry name" value="Type-B_Carboxylest/Lipase"/>
</dbReference>
<dbReference type="Pfam" id="PF00135">
    <property type="entry name" value="COesterase"/>
    <property type="match status" value="1"/>
</dbReference>
<evidence type="ECO:0000256" key="4">
    <source>
        <dbReference type="RuleBase" id="RU361235"/>
    </source>
</evidence>